<evidence type="ECO:0000313" key="1">
    <source>
        <dbReference type="EMBL" id="KAI4378317.1"/>
    </source>
</evidence>
<accession>A0ACB9RIQ2</accession>
<reference evidence="2" key="1">
    <citation type="journal article" date="2023" name="Front. Plant Sci.">
        <title>Chromosomal-level genome assembly of Melastoma candidum provides insights into trichome evolution.</title>
        <authorList>
            <person name="Zhong Y."/>
            <person name="Wu W."/>
            <person name="Sun C."/>
            <person name="Zou P."/>
            <person name="Liu Y."/>
            <person name="Dai S."/>
            <person name="Zhou R."/>
        </authorList>
    </citation>
    <scope>NUCLEOTIDE SEQUENCE [LARGE SCALE GENOMIC DNA]</scope>
</reference>
<comment type="caution">
    <text evidence="1">The sequence shown here is derived from an EMBL/GenBank/DDBJ whole genome shotgun (WGS) entry which is preliminary data.</text>
</comment>
<dbReference type="Proteomes" id="UP001057402">
    <property type="component" value="Chromosome 4"/>
</dbReference>
<gene>
    <name evidence="1" type="ORF">MLD38_015808</name>
</gene>
<name>A0ACB9RIQ2_9MYRT</name>
<dbReference type="EMBL" id="CM042883">
    <property type="protein sequence ID" value="KAI4378317.1"/>
    <property type="molecule type" value="Genomic_DNA"/>
</dbReference>
<evidence type="ECO:0000313" key="2">
    <source>
        <dbReference type="Proteomes" id="UP001057402"/>
    </source>
</evidence>
<organism evidence="1 2">
    <name type="scientific">Melastoma candidum</name>
    <dbReference type="NCBI Taxonomy" id="119954"/>
    <lineage>
        <taxon>Eukaryota</taxon>
        <taxon>Viridiplantae</taxon>
        <taxon>Streptophyta</taxon>
        <taxon>Embryophyta</taxon>
        <taxon>Tracheophyta</taxon>
        <taxon>Spermatophyta</taxon>
        <taxon>Magnoliopsida</taxon>
        <taxon>eudicotyledons</taxon>
        <taxon>Gunneridae</taxon>
        <taxon>Pentapetalae</taxon>
        <taxon>rosids</taxon>
        <taxon>malvids</taxon>
        <taxon>Myrtales</taxon>
        <taxon>Melastomataceae</taxon>
        <taxon>Melastomatoideae</taxon>
        <taxon>Melastomateae</taxon>
        <taxon>Melastoma</taxon>
    </lineage>
</organism>
<protein>
    <submittedName>
        <fullName evidence="1">Uncharacterized protein</fullName>
    </submittedName>
</protein>
<keyword evidence="2" id="KW-1185">Reference proteome</keyword>
<sequence length="257" mass="28649">MTACHAREMMASGAATDADKLRVEEKPRSDALHQSDSTQSDCLECNICLDSAQDPVVTLCGHLYCWPCIYKWLRVQDASSEDPEQRHQCPVCKSEVSGSTLIPLYNRGQTTKPPLSSNRDLGIVIPRRPLGPARVPIAPRSTVDSTISRPPEEIYGLYHPQHPLQFSQTYHHPGSTMLNISGTTPSIIYPILGTFSEIVSGRLSGNSLTNIYTYPNSYSIVWDSNSRMRRQAKEANKSLSRVCLFLFCCILLCLLLF</sequence>
<proteinExistence type="predicted"/>